<gene>
    <name evidence="1" type="ORF">GPM918_LOCUS22526</name>
    <name evidence="2" type="ORF">SRO942_LOCUS22525</name>
</gene>
<reference evidence="1" key="1">
    <citation type="submission" date="2021-02" db="EMBL/GenBank/DDBJ databases">
        <authorList>
            <person name="Nowell W R."/>
        </authorList>
    </citation>
    <scope>NUCLEOTIDE SEQUENCE</scope>
</reference>
<name>A0A814UP92_9BILA</name>
<dbReference type="OrthoDB" id="10057514at2759"/>
<dbReference type="Proteomes" id="UP000681722">
    <property type="component" value="Unassembled WGS sequence"/>
</dbReference>
<evidence type="ECO:0000313" key="2">
    <source>
        <dbReference type="EMBL" id="CAF3941775.1"/>
    </source>
</evidence>
<organism evidence="1 3">
    <name type="scientific">Didymodactylos carnosus</name>
    <dbReference type="NCBI Taxonomy" id="1234261"/>
    <lineage>
        <taxon>Eukaryota</taxon>
        <taxon>Metazoa</taxon>
        <taxon>Spiralia</taxon>
        <taxon>Gnathifera</taxon>
        <taxon>Rotifera</taxon>
        <taxon>Eurotatoria</taxon>
        <taxon>Bdelloidea</taxon>
        <taxon>Philodinida</taxon>
        <taxon>Philodinidae</taxon>
        <taxon>Didymodactylos</taxon>
    </lineage>
</organism>
<dbReference type="EMBL" id="CAJOBC010007749">
    <property type="protein sequence ID" value="CAF3941775.1"/>
    <property type="molecule type" value="Genomic_DNA"/>
</dbReference>
<accession>A0A814UP92</accession>
<evidence type="ECO:0000313" key="1">
    <source>
        <dbReference type="EMBL" id="CAF1177619.1"/>
    </source>
</evidence>
<comment type="caution">
    <text evidence="1">The sequence shown here is derived from an EMBL/GenBank/DDBJ whole genome shotgun (WGS) entry which is preliminary data.</text>
</comment>
<evidence type="ECO:0000313" key="3">
    <source>
        <dbReference type="Proteomes" id="UP000663829"/>
    </source>
</evidence>
<keyword evidence="3" id="KW-1185">Reference proteome</keyword>
<protein>
    <submittedName>
        <fullName evidence="1">Uncharacterized protein</fullName>
    </submittedName>
</protein>
<sequence length="185" mass="21496">MKDSYEQGKNLANRTGVQIFEEIGSLLLYKINSDVKEDIVRSQFINHEFVPKQAYEESFSQGNGENILKYVYDINRYFMELSLKEIKTTLNAVTHMHTLHLEELISSAIDKANKIVQTDSCQSTKLVQDHIRNAIRKEISNRDFTLFGALPMSIQDAELLEKDLKTIFLIITRRLEIRRQQSLDL</sequence>
<proteinExistence type="predicted"/>
<dbReference type="EMBL" id="CAJNOQ010007748">
    <property type="protein sequence ID" value="CAF1177619.1"/>
    <property type="molecule type" value="Genomic_DNA"/>
</dbReference>
<dbReference type="Proteomes" id="UP000663829">
    <property type="component" value="Unassembled WGS sequence"/>
</dbReference>
<dbReference type="AlphaFoldDB" id="A0A814UP92"/>